<dbReference type="PANTHER" id="PTHR36448:SF3">
    <property type="entry name" value="CUPIN TYPE-2 DOMAIN-CONTAINING PROTEIN"/>
    <property type="match status" value="1"/>
</dbReference>
<protein>
    <recommendedName>
        <fullName evidence="2">Cupin type-1 domain-containing protein</fullName>
    </recommendedName>
</protein>
<feature type="compositionally biased region" description="Polar residues" evidence="1">
    <location>
        <begin position="350"/>
        <end position="365"/>
    </location>
</feature>
<feature type="compositionally biased region" description="Low complexity" evidence="1">
    <location>
        <begin position="309"/>
        <end position="329"/>
    </location>
</feature>
<dbReference type="InterPro" id="IPR047121">
    <property type="entry name" value="YjiB-like"/>
</dbReference>
<feature type="compositionally biased region" description="Low complexity" evidence="1">
    <location>
        <begin position="290"/>
        <end position="300"/>
    </location>
</feature>
<dbReference type="PANTHER" id="PTHR36448">
    <property type="entry name" value="BLR7373 PROTEIN"/>
    <property type="match status" value="1"/>
</dbReference>
<feature type="region of interest" description="Disordered" evidence="1">
    <location>
        <begin position="206"/>
        <end position="243"/>
    </location>
</feature>
<dbReference type="AlphaFoldDB" id="A0AAN6M3W6"/>
<organism evidence="3 4">
    <name type="scientific">Pseudopithomyces chartarum</name>
    <dbReference type="NCBI Taxonomy" id="1892770"/>
    <lineage>
        <taxon>Eukaryota</taxon>
        <taxon>Fungi</taxon>
        <taxon>Dikarya</taxon>
        <taxon>Ascomycota</taxon>
        <taxon>Pezizomycotina</taxon>
        <taxon>Dothideomycetes</taxon>
        <taxon>Pleosporomycetidae</taxon>
        <taxon>Pleosporales</taxon>
        <taxon>Massarineae</taxon>
        <taxon>Didymosphaeriaceae</taxon>
        <taxon>Pseudopithomyces</taxon>
    </lineage>
</organism>
<feature type="domain" description="Cupin type-1" evidence="2">
    <location>
        <begin position="415"/>
        <end position="492"/>
    </location>
</feature>
<dbReference type="EMBL" id="WVTA01000004">
    <property type="protein sequence ID" value="KAK3214199.1"/>
    <property type="molecule type" value="Genomic_DNA"/>
</dbReference>
<name>A0AAN6M3W6_9PLEO</name>
<dbReference type="InterPro" id="IPR011051">
    <property type="entry name" value="RmlC_Cupin_sf"/>
</dbReference>
<evidence type="ECO:0000313" key="3">
    <source>
        <dbReference type="EMBL" id="KAK3214199.1"/>
    </source>
</evidence>
<dbReference type="SUPFAM" id="SSF51182">
    <property type="entry name" value="RmlC-like cupins"/>
    <property type="match status" value="1"/>
</dbReference>
<dbReference type="InterPro" id="IPR014710">
    <property type="entry name" value="RmlC-like_jellyroll"/>
</dbReference>
<keyword evidence="4" id="KW-1185">Reference proteome</keyword>
<sequence length="501" mass="54525">MATTKLPDPRPEPTTIFDGQERKYFPLTHAQDGPHRIPILPHHHLDRSLPCKVYLPHDPRCTRAVIEAFPAYAKWLASLAHNLRLQSEPSHAFAKTPFLLKAIDLQAPTWFPGDRNPTLRRRRRRPHPLHNYPVPHPPPELYTLLTLQPRLPTTSLSFPELPAGMLDSSGNLSGKAASELREELGLTVAASSLFDMTAAAVSSVPQLPYLDSPTPNPGATTTSSTSLSERPPEHVAPAMYPSPGGCDESLSLMLLQKRMRREQIERLRGREGGVREEGEVIRLDPNAGDTKTAYTTTRTTSPRHSPKAITFPSTTNPPSTPTSLNPSISHLIPSTPPTTMPPSPSPPPTITLNRTTSPKSYTISPTPLIPNSPHPLLHYPSLLFPTVSAPNFTCTTLYDLYRSNGWTPQWVARYGATQPAHYHSTAHEVMVVIAGEGATIRFGVADKGGSESSSSHPTDGGNGDDTDAHEPGGITLTAHKGDVFIVPAGVAHKTVRMRMGV</sequence>
<evidence type="ECO:0000313" key="4">
    <source>
        <dbReference type="Proteomes" id="UP001280581"/>
    </source>
</evidence>
<feature type="compositionally biased region" description="Basic residues" evidence="1">
    <location>
        <begin position="118"/>
        <end position="128"/>
    </location>
</feature>
<dbReference type="InterPro" id="IPR006045">
    <property type="entry name" value="Cupin_1"/>
</dbReference>
<feature type="region of interest" description="Disordered" evidence="1">
    <location>
        <begin position="444"/>
        <end position="474"/>
    </location>
</feature>
<feature type="compositionally biased region" description="Pro residues" evidence="1">
    <location>
        <begin position="334"/>
        <end position="349"/>
    </location>
</feature>
<reference evidence="3 4" key="1">
    <citation type="submission" date="2021-02" db="EMBL/GenBank/DDBJ databases">
        <title>Genome assembly of Pseudopithomyces chartarum.</title>
        <authorList>
            <person name="Jauregui R."/>
            <person name="Singh J."/>
            <person name="Voisey C."/>
        </authorList>
    </citation>
    <scope>NUCLEOTIDE SEQUENCE [LARGE SCALE GENOMIC DNA]</scope>
    <source>
        <strain evidence="3 4">AGR01</strain>
    </source>
</reference>
<comment type="caution">
    <text evidence="3">The sequence shown here is derived from an EMBL/GenBank/DDBJ whole genome shotgun (WGS) entry which is preliminary data.</text>
</comment>
<feature type="region of interest" description="Disordered" evidence="1">
    <location>
        <begin position="286"/>
        <end position="366"/>
    </location>
</feature>
<feature type="region of interest" description="Disordered" evidence="1">
    <location>
        <begin position="114"/>
        <end position="135"/>
    </location>
</feature>
<evidence type="ECO:0000259" key="2">
    <source>
        <dbReference type="Pfam" id="PF00190"/>
    </source>
</evidence>
<proteinExistence type="predicted"/>
<dbReference type="Proteomes" id="UP001280581">
    <property type="component" value="Unassembled WGS sequence"/>
</dbReference>
<feature type="compositionally biased region" description="Polar residues" evidence="1">
    <location>
        <begin position="217"/>
        <end position="228"/>
    </location>
</feature>
<gene>
    <name evidence="3" type="ORF">GRF29_28g2361656</name>
</gene>
<dbReference type="Gene3D" id="3.90.79.10">
    <property type="entry name" value="Nucleoside Triphosphate Pyrophosphohydrolase"/>
    <property type="match status" value="1"/>
</dbReference>
<dbReference type="Gene3D" id="2.60.120.10">
    <property type="entry name" value="Jelly Rolls"/>
    <property type="match status" value="1"/>
</dbReference>
<accession>A0AAN6M3W6</accession>
<evidence type="ECO:0000256" key="1">
    <source>
        <dbReference type="SAM" id="MobiDB-lite"/>
    </source>
</evidence>
<dbReference type="Pfam" id="PF00190">
    <property type="entry name" value="Cupin_1"/>
    <property type="match status" value="1"/>
</dbReference>